<keyword evidence="1" id="KW-0812">Transmembrane</keyword>
<proteinExistence type="predicted"/>
<feature type="transmembrane region" description="Helical" evidence="1">
    <location>
        <begin position="12"/>
        <end position="31"/>
    </location>
</feature>
<keyword evidence="1" id="KW-0472">Membrane</keyword>
<protein>
    <recommendedName>
        <fullName evidence="3">DUF4091 domain-containing protein</fullName>
    </recommendedName>
</protein>
<dbReference type="AlphaFoldDB" id="A0AAU8FG60"/>
<keyword evidence="1" id="KW-1133">Transmembrane helix</keyword>
<evidence type="ECO:0000313" key="2">
    <source>
        <dbReference type="EMBL" id="XCH22545.1"/>
    </source>
</evidence>
<name>A0AAU8FG60_9BACT</name>
<reference evidence="2" key="1">
    <citation type="submission" date="2024-06" db="EMBL/GenBank/DDBJ databases">
        <title>Sequencing and assembly of the genome of Dyadobacter sp. strain 676, a symbiont of Cyamopsis tetragonoloba.</title>
        <authorList>
            <person name="Guro P."/>
            <person name="Sazanova A."/>
            <person name="Kuznetsova I."/>
            <person name="Belimov A."/>
            <person name="Safronova V."/>
        </authorList>
    </citation>
    <scope>NUCLEOTIDE SEQUENCE</scope>
    <source>
        <strain evidence="2">676</strain>
    </source>
</reference>
<sequence>MTHKKKVLTKTSLLWLGGIFAFLIGSGLWAWNRFGPSGHKTYVQVTEGFPLARTLDSASHACDLVIRRYRQVGREMQFELAANAGGLSPYDVSITQNGKTQTFRAIPHRYGTWLTVPDVDIAGGEAQISVSSLGQQGCRTTAAFNFEASLANEVVDPREWIRQGSKDNWLDVRPVRKDGKLYLRDFANYNDNRTKVVMIDGIAVQGLENGIEIKPGYLYSVTARWIDAPYNDWWNAAKNRTVRQQNIWIAGKPEQSGANALTRIPIPDWFSPSRGINVDFDTKFPEFEPIKDKLVMQYRLNNYVPSENYYKRGIRYLSNTEKEFPPEKLHYTATPNYFGDKDEKWFAGLSQEQVEALAGIPGFGVYAYDFEFWSQHYPKEVIQRLIWFSRVIKKNHPHMYLMDYWGGGAYTNPHINTVGGANPKDFIKDYSEPKSNNPNFDPLPNGDSFRDIFNTVPIDVYPKPMFAVDNAGNSPNNFVLLSAIHSLRINRLLPYQKNNKFIFYGWNRYMPLYKDPIVPWNYQLTDPKGELIMNQLEMMPASQALSFSLFSLILFDGYYLWHDGGPSAQNPNAYKLSKDMWGWGYEWYPADGKTPETEVGRNTSGGTAAPYWDFPTEYYVLGNWMAKQVEDVLTGGTNQDLAFQLDGQWIQPKKEQALLAIDGKQPFVTSIVKGNLIVVLAVDSFQQPSALRKMKIRLPDGVETEIELYGNWPSLYRGTLKK</sequence>
<evidence type="ECO:0008006" key="3">
    <source>
        <dbReference type="Google" id="ProtNLM"/>
    </source>
</evidence>
<evidence type="ECO:0000256" key="1">
    <source>
        <dbReference type="SAM" id="Phobius"/>
    </source>
</evidence>
<organism evidence="2">
    <name type="scientific">Dyadobacter sp. 676</name>
    <dbReference type="NCBI Taxonomy" id="3088362"/>
    <lineage>
        <taxon>Bacteria</taxon>
        <taxon>Pseudomonadati</taxon>
        <taxon>Bacteroidota</taxon>
        <taxon>Cytophagia</taxon>
        <taxon>Cytophagales</taxon>
        <taxon>Spirosomataceae</taxon>
        <taxon>Dyadobacter</taxon>
    </lineage>
</organism>
<dbReference type="EMBL" id="CP159289">
    <property type="protein sequence ID" value="XCH22545.1"/>
    <property type="molecule type" value="Genomic_DNA"/>
</dbReference>
<dbReference type="RefSeq" id="WP_353717874.1">
    <property type="nucleotide sequence ID" value="NZ_CP159289.1"/>
</dbReference>
<accession>A0AAU8FG60</accession>
<gene>
    <name evidence="2" type="ORF">ABV298_19640</name>
</gene>